<protein>
    <submittedName>
        <fullName evidence="5">Aldo/keto reductase</fullName>
    </submittedName>
</protein>
<evidence type="ECO:0000256" key="2">
    <source>
        <dbReference type="ARBA" id="ARBA00022857"/>
    </source>
</evidence>
<name>A0ABW0GA80_9PROT</name>
<feature type="domain" description="NADP-dependent oxidoreductase" evidence="4">
    <location>
        <begin position="17"/>
        <end position="268"/>
    </location>
</feature>
<evidence type="ECO:0000259" key="4">
    <source>
        <dbReference type="Pfam" id="PF00248"/>
    </source>
</evidence>
<reference evidence="6" key="1">
    <citation type="journal article" date="2019" name="Int. J. Syst. Evol. Microbiol.">
        <title>The Global Catalogue of Microorganisms (GCM) 10K type strain sequencing project: providing services to taxonomists for standard genome sequencing and annotation.</title>
        <authorList>
            <consortium name="The Broad Institute Genomics Platform"/>
            <consortium name="The Broad Institute Genome Sequencing Center for Infectious Disease"/>
            <person name="Wu L."/>
            <person name="Ma J."/>
        </authorList>
    </citation>
    <scope>NUCLEOTIDE SEQUENCE [LARGE SCALE GENOMIC DNA]</scope>
    <source>
        <strain evidence="6">CCUG 58760</strain>
    </source>
</reference>
<evidence type="ECO:0000313" key="5">
    <source>
        <dbReference type="EMBL" id="MFC5357990.1"/>
    </source>
</evidence>
<comment type="similarity">
    <text evidence="1">Belongs to the aldo/keto reductase family.</text>
</comment>
<organism evidence="5 6">
    <name type="scientific">Azospirillum himalayense</name>
    <dbReference type="NCBI Taxonomy" id="654847"/>
    <lineage>
        <taxon>Bacteria</taxon>
        <taxon>Pseudomonadati</taxon>
        <taxon>Pseudomonadota</taxon>
        <taxon>Alphaproteobacteria</taxon>
        <taxon>Rhodospirillales</taxon>
        <taxon>Azospirillaceae</taxon>
        <taxon>Azospirillum</taxon>
    </lineage>
</organism>
<dbReference type="PRINTS" id="PR00069">
    <property type="entry name" value="ALDKETRDTASE"/>
</dbReference>
<dbReference type="PIRSF" id="PIRSF000097">
    <property type="entry name" value="AKR"/>
    <property type="match status" value="1"/>
</dbReference>
<dbReference type="EMBL" id="JBHSLC010000063">
    <property type="protein sequence ID" value="MFC5357990.1"/>
    <property type="molecule type" value="Genomic_DNA"/>
</dbReference>
<dbReference type="PANTHER" id="PTHR43827">
    <property type="entry name" value="2,5-DIKETO-D-GLUCONIC ACID REDUCTASE"/>
    <property type="match status" value="1"/>
</dbReference>
<keyword evidence="2" id="KW-0521">NADP</keyword>
<dbReference type="RefSeq" id="WP_376997671.1">
    <property type="nucleotide sequence ID" value="NZ_JBHSLC010000063.1"/>
</dbReference>
<dbReference type="InterPro" id="IPR036812">
    <property type="entry name" value="NAD(P)_OxRdtase_dom_sf"/>
</dbReference>
<sequence>MILQETFTLPNGIEIPKLGLGTWMIPDDDAARVVRDAIEIGYRHFDTAQAYANERGVGEGLRSSSLQRDQFFVTTKLAAECKNYAQAKDLIDGSLQTLGLDHIDMMLIHSPQPWAEFREGKHFFEGNLEAWRALEEAHRGGKLRAIGVSNFERADLDNLLDNGSVKPMVNQVLAHVGNTPFDLIDYSRSKDILVEAYSPVGHGALLNNAEIKSLAEKYDVSVAQLCIRYCFQLGLLPLPKTTNAAHMRTNAALDFVISDADIATLKDAQENTDYGAASKFPVFGKKREMNRTTPER</sequence>
<dbReference type="Proteomes" id="UP001596166">
    <property type="component" value="Unassembled WGS sequence"/>
</dbReference>
<comment type="caution">
    <text evidence="5">The sequence shown here is derived from an EMBL/GenBank/DDBJ whole genome shotgun (WGS) entry which is preliminary data.</text>
</comment>
<accession>A0ABW0GA80</accession>
<keyword evidence="3" id="KW-0560">Oxidoreductase</keyword>
<proteinExistence type="inferred from homology"/>
<dbReference type="PANTHER" id="PTHR43827:SF3">
    <property type="entry name" value="NADP-DEPENDENT OXIDOREDUCTASE DOMAIN-CONTAINING PROTEIN"/>
    <property type="match status" value="1"/>
</dbReference>
<dbReference type="CDD" id="cd19071">
    <property type="entry name" value="AKR_AKR1-5-like"/>
    <property type="match status" value="1"/>
</dbReference>
<evidence type="ECO:0000313" key="6">
    <source>
        <dbReference type="Proteomes" id="UP001596166"/>
    </source>
</evidence>
<evidence type="ECO:0000256" key="3">
    <source>
        <dbReference type="ARBA" id="ARBA00023002"/>
    </source>
</evidence>
<gene>
    <name evidence="5" type="ORF">ACFPMG_23645</name>
</gene>
<dbReference type="InterPro" id="IPR018170">
    <property type="entry name" value="Aldo/ket_reductase_CS"/>
</dbReference>
<dbReference type="PROSITE" id="PS00798">
    <property type="entry name" value="ALDOKETO_REDUCTASE_1"/>
    <property type="match status" value="1"/>
</dbReference>
<dbReference type="InterPro" id="IPR020471">
    <property type="entry name" value="AKR"/>
</dbReference>
<dbReference type="SUPFAM" id="SSF51430">
    <property type="entry name" value="NAD(P)-linked oxidoreductase"/>
    <property type="match status" value="1"/>
</dbReference>
<evidence type="ECO:0000256" key="1">
    <source>
        <dbReference type="ARBA" id="ARBA00007905"/>
    </source>
</evidence>
<keyword evidence="6" id="KW-1185">Reference proteome</keyword>
<dbReference type="Gene3D" id="3.20.20.100">
    <property type="entry name" value="NADP-dependent oxidoreductase domain"/>
    <property type="match status" value="1"/>
</dbReference>
<dbReference type="Pfam" id="PF00248">
    <property type="entry name" value="Aldo_ket_red"/>
    <property type="match status" value="1"/>
</dbReference>
<dbReference type="InterPro" id="IPR023210">
    <property type="entry name" value="NADP_OxRdtase_dom"/>
</dbReference>